<evidence type="ECO:0000313" key="8">
    <source>
        <dbReference type="EMBL" id="KKQ35031.1"/>
    </source>
</evidence>
<dbReference type="InterPro" id="IPR023827">
    <property type="entry name" value="Peptidase_S8_Asp-AS"/>
</dbReference>
<evidence type="ECO:0000259" key="6">
    <source>
        <dbReference type="SMART" id="SM00644"/>
    </source>
</evidence>
<keyword evidence="5" id="KW-0812">Transmembrane</keyword>
<protein>
    <submittedName>
        <fullName evidence="8">N-acetylmuramoyl-L-alanine amidase domain protein</fullName>
    </submittedName>
</protein>
<dbReference type="InterPro" id="IPR002502">
    <property type="entry name" value="Amidase_domain"/>
</dbReference>
<evidence type="ECO:0000256" key="3">
    <source>
        <dbReference type="PROSITE-ProRule" id="PRU01240"/>
    </source>
</evidence>
<dbReference type="SMART" id="SM00701">
    <property type="entry name" value="PGRP"/>
    <property type="match status" value="1"/>
</dbReference>
<dbReference type="InterPro" id="IPR006619">
    <property type="entry name" value="PGRP_domain_met/bac"/>
</dbReference>
<dbReference type="GO" id="GO:0008270">
    <property type="term" value="F:zinc ion binding"/>
    <property type="evidence" value="ECO:0007669"/>
    <property type="project" value="InterPro"/>
</dbReference>
<dbReference type="SMART" id="SM00644">
    <property type="entry name" value="Ami_2"/>
    <property type="match status" value="1"/>
</dbReference>
<keyword evidence="5" id="KW-1133">Transmembrane helix</keyword>
<comment type="similarity">
    <text evidence="3">Belongs to the peptidase S8 family.</text>
</comment>
<dbReference type="GO" id="GO:0006508">
    <property type="term" value="P:proteolysis"/>
    <property type="evidence" value="ECO:0007669"/>
    <property type="project" value="InterPro"/>
</dbReference>
<dbReference type="Gene3D" id="3.40.80.10">
    <property type="entry name" value="Peptidoglycan recognition protein-like"/>
    <property type="match status" value="1"/>
</dbReference>
<feature type="non-terminal residue" evidence="8">
    <location>
        <position position="836"/>
    </location>
</feature>
<feature type="compositionally biased region" description="Low complexity" evidence="4">
    <location>
        <begin position="78"/>
        <end position="109"/>
    </location>
</feature>
<dbReference type="InterPro" id="IPR000209">
    <property type="entry name" value="Peptidase_S8/S53_dom"/>
</dbReference>
<dbReference type="Proteomes" id="UP000034852">
    <property type="component" value="Unassembled WGS sequence"/>
</dbReference>
<dbReference type="Pfam" id="PF01510">
    <property type="entry name" value="Amidase_2"/>
    <property type="match status" value="1"/>
</dbReference>
<dbReference type="Pfam" id="PF00082">
    <property type="entry name" value="Peptidase_S8"/>
    <property type="match status" value="1"/>
</dbReference>
<dbReference type="PANTHER" id="PTHR11022">
    <property type="entry name" value="PEPTIDOGLYCAN RECOGNITION PROTEIN"/>
    <property type="match status" value="1"/>
</dbReference>
<feature type="transmembrane region" description="Helical" evidence="5">
    <location>
        <begin position="24"/>
        <end position="43"/>
    </location>
</feature>
<dbReference type="InterPro" id="IPR036852">
    <property type="entry name" value="Peptidase_S8/S53_dom_sf"/>
</dbReference>
<dbReference type="InterPro" id="IPR015510">
    <property type="entry name" value="PGRP"/>
</dbReference>
<feature type="compositionally biased region" description="Acidic residues" evidence="4">
    <location>
        <begin position="110"/>
        <end position="121"/>
    </location>
</feature>
<dbReference type="Gene3D" id="3.40.50.200">
    <property type="entry name" value="Peptidase S8/S53 domain"/>
    <property type="match status" value="1"/>
</dbReference>
<dbReference type="EMBL" id="LBTH01000038">
    <property type="protein sequence ID" value="KKQ35031.1"/>
    <property type="molecule type" value="Genomic_DNA"/>
</dbReference>
<dbReference type="AlphaFoldDB" id="A0A0G0K308"/>
<evidence type="ECO:0000256" key="2">
    <source>
        <dbReference type="ARBA" id="ARBA00022801"/>
    </source>
</evidence>
<name>A0A0G0K308_9BACT</name>
<dbReference type="PANTHER" id="PTHR11022:SF41">
    <property type="entry name" value="PEPTIDOGLYCAN-RECOGNITION PROTEIN LC-RELATED"/>
    <property type="match status" value="1"/>
</dbReference>
<dbReference type="GO" id="GO:0008745">
    <property type="term" value="F:N-acetylmuramoyl-L-alanine amidase activity"/>
    <property type="evidence" value="ECO:0007669"/>
    <property type="project" value="InterPro"/>
</dbReference>
<comment type="caution">
    <text evidence="8">The sequence shown here is derived from an EMBL/GenBank/DDBJ whole genome shotgun (WGS) entry which is preliminary data.</text>
</comment>
<sequence>MHYYKYCLGTIAIPTHKSRSTRKVVSSILSSLFLITFLAQPLFSINEIKVQAEGPEGPLNVPKLGVDKLQNPEYYPLAEVTPTATTTTTDTTVQEEQSSTQEEPVPDQGEVTEEGQTEEETTVQPESITEGTEERLPAKTEVLDENYYGFSVTVENHSDFEEITFKVKHESGEYSPEYILQPADTMFGESNTDLNTVLTSELYTFVDGITEIQFFFEGEKIINVRTYAFSDSAVKEDPDSIKPDGVIPDEFASTTAEVAYKELLFNKLGFNLVTREEWGAPTSSPWAPTIADINRIVVHHTATGVDMSNPKNTVKAIYNNHYFRCADNSGSYNVNDPTCNEISEIWGDIGYNYLIDPYGNVYEGRSGGNGVVGAHAVPNTGSIGISILGDYSSQLPTQAALTSLSKLMSVLGQLNSVDLAKGSTVFGHRDINATACPGAVLYGKLNDIVNLANQYLGQNSLLFSINQKRDDLINSRKYHEINNQVELILDISKLSTVLKEKMLTKSRGITSVRQVGNTLFYTVPLTITDQIITETLLISEDTNIQPNFLYSLKSWDNSDPDRSVPSDFNSTTHWTHEKTNVPEAWKAMGGCTVDNSCGGDQSVVVAVIDTGIAYENYNYDAGSSYSTEEFSGLYVEVPSGAANGVYNEGYDREYTVAGEFNGVTVVNPKDTAQQFLCALRDADPDPDMHCNATELAKINHANDDYGHGTFVATIIAGDTSDAATNKVVGISHNISIMPIKAMLPNDKTMCQDANGNLDLTCSNPYYDYRAVGTSYTIAEAIDHARTNGAEVINMSLGGYGTDTMIQDAVTDAVNAGITVVVSAGNEDDNVAYYYPA</sequence>
<organism evidence="8 9">
    <name type="scientific">candidate division WS6 bacterium GW2011_GWA2_37_6</name>
    <dbReference type="NCBI Taxonomy" id="1619087"/>
    <lineage>
        <taxon>Bacteria</taxon>
        <taxon>Candidatus Dojkabacteria</taxon>
    </lineage>
</organism>
<proteinExistence type="inferred from homology"/>
<dbReference type="SUPFAM" id="SSF52743">
    <property type="entry name" value="Subtilisin-like"/>
    <property type="match status" value="1"/>
</dbReference>
<gene>
    <name evidence="8" type="ORF">US52_C0038G0001</name>
</gene>
<evidence type="ECO:0000256" key="5">
    <source>
        <dbReference type="SAM" id="Phobius"/>
    </source>
</evidence>
<dbReference type="GO" id="GO:0004252">
    <property type="term" value="F:serine-type endopeptidase activity"/>
    <property type="evidence" value="ECO:0007669"/>
    <property type="project" value="InterPro"/>
</dbReference>
<evidence type="ECO:0000256" key="4">
    <source>
        <dbReference type="SAM" id="MobiDB-lite"/>
    </source>
</evidence>
<keyword evidence="2" id="KW-0378">Hydrolase</keyword>
<dbReference type="CDD" id="cd06583">
    <property type="entry name" value="PGRP"/>
    <property type="match status" value="1"/>
</dbReference>
<comment type="caution">
    <text evidence="3">Lacks conserved residue(s) required for the propagation of feature annotation.</text>
</comment>
<feature type="region of interest" description="Disordered" evidence="4">
    <location>
        <begin position="77"/>
        <end position="135"/>
    </location>
</feature>
<dbReference type="InterPro" id="IPR036505">
    <property type="entry name" value="Amidase/PGRP_sf"/>
</dbReference>
<evidence type="ECO:0000256" key="1">
    <source>
        <dbReference type="ARBA" id="ARBA00007553"/>
    </source>
</evidence>
<feature type="domain" description="Peptidoglycan recognition protein family" evidence="7">
    <location>
        <begin position="270"/>
        <end position="432"/>
    </location>
</feature>
<feature type="domain" description="N-acetylmuramoyl-L-alanine amidase" evidence="6">
    <location>
        <begin position="282"/>
        <end position="438"/>
    </location>
</feature>
<dbReference type="PROSITE" id="PS00136">
    <property type="entry name" value="SUBTILASE_ASP"/>
    <property type="match status" value="1"/>
</dbReference>
<dbReference type="GO" id="GO:0009253">
    <property type="term" value="P:peptidoglycan catabolic process"/>
    <property type="evidence" value="ECO:0007669"/>
    <property type="project" value="InterPro"/>
</dbReference>
<keyword evidence="5" id="KW-0472">Membrane</keyword>
<comment type="similarity">
    <text evidence="1">Belongs to the N-acetylmuramoyl-L-alanine amidase 2 family.</text>
</comment>
<dbReference type="PROSITE" id="PS51892">
    <property type="entry name" value="SUBTILASE"/>
    <property type="match status" value="1"/>
</dbReference>
<dbReference type="SUPFAM" id="SSF55846">
    <property type="entry name" value="N-acetylmuramoyl-L-alanine amidase-like"/>
    <property type="match status" value="1"/>
</dbReference>
<reference evidence="8 9" key="1">
    <citation type="journal article" date="2015" name="Nature">
        <title>rRNA introns, odd ribosomes, and small enigmatic genomes across a large radiation of phyla.</title>
        <authorList>
            <person name="Brown C.T."/>
            <person name="Hug L.A."/>
            <person name="Thomas B.C."/>
            <person name="Sharon I."/>
            <person name="Castelle C.J."/>
            <person name="Singh A."/>
            <person name="Wilkins M.J."/>
            <person name="Williams K.H."/>
            <person name="Banfield J.F."/>
        </authorList>
    </citation>
    <scope>NUCLEOTIDE SEQUENCE [LARGE SCALE GENOMIC DNA]</scope>
</reference>
<evidence type="ECO:0000313" key="9">
    <source>
        <dbReference type="Proteomes" id="UP000034852"/>
    </source>
</evidence>
<evidence type="ECO:0000259" key="7">
    <source>
        <dbReference type="SMART" id="SM00701"/>
    </source>
</evidence>
<accession>A0A0G0K308</accession>